<dbReference type="Proteomes" id="UP000826188">
    <property type="component" value="Unassembled WGS sequence"/>
</dbReference>
<name>A0ABS6WZ52_9BACT</name>
<dbReference type="EMBL" id="JAHWGL010000033">
    <property type="protein sequence ID" value="MBW3128845.1"/>
    <property type="molecule type" value="Genomic_DNA"/>
</dbReference>
<organism evidence="1 2">
    <name type="scientific">Hymenobacter profundi</name>
    <dbReference type="NCBI Taxonomy" id="1982110"/>
    <lineage>
        <taxon>Bacteria</taxon>
        <taxon>Pseudomonadati</taxon>
        <taxon>Bacteroidota</taxon>
        <taxon>Cytophagia</taxon>
        <taxon>Cytophagales</taxon>
        <taxon>Hymenobacteraceae</taxon>
        <taxon>Hymenobacter</taxon>
    </lineage>
</organism>
<evidence type="ECO:0000313" key="2">
    <source>
        <dbReference type="Proteomes" id="UP000826188"/>
    </source>
</evidence>
<reference evidence="1 2" key="1">
    <citation type="submission" date="2021-07" db="EMBL/GenBank/DDBJ databases">
        <title>Hymenobacter profundi sp. nov., isolated from deep-sea water.</title>
        <authorList>
            <person name="Kim M.K."/>
        </authorList>
    </citation>
    <scope>NUCLEOTIDE SEQUENCE [LARGE SCALE GENOMIC DNA]</scope>
    <source>
        <strain evidence="1 2">M2</strain>
    </source>
</reference>
<gene>
    <name evidence="1" type="ORF">KYK14_09815</name>
</gene>
<keyword evidence="2" id="KW-1185">Reference proteome</keyword>
<proteinExistence type="predicted"/>
<protein>
    <recommendedName>
        <fullName evidence="3">STAS/SEC14 domain-containing protein</fullName>
    </recommendedName>
</protein>
<accession>A0ABS6WZ52</accession>
<evidence type="ECO:0008006" key="3">
    <source>
        <dbReference type="Google" id="ProtNLM"/>
    </source>
</evidence>
<evidence type="ECO:0000313" key="1">
    <source>
        <dbReference type="EMBL" id="MBW3128845.1"/>
    </source>
</evidence>
<sequence>MVQAHDVFARLAMDTIRSQVQGLQLTYRYFPEEAAAIAWLRVQATTART</sequence>
<comment type="caution">
    <text evidence="1">The sequence shown here is derived from an EMBL/GenBank/DDBJ whole genome shotgun (WGS) entry which is preliminary data.</text>
</comment>